<evidence type="ECO:0000313" key="11">
    <source>
        <dbReference type="Proteomes" id="UP001298424"/>
    </source>
</evidence>
<keyword evidence="8" id="KW-0963">Cytoplasm</keyword>
<dbReference type="PROSITE" id="PS01326">
    <property type="entry name" value="DAP_EPIMERASE"/>
    <property type="match status" value="1"/>
</dbReference>
<evidence type="ECO:0000313" key="10">
    <source>
        <dbReference type="EMBL" id="MCG6503001.1"/>
    </source>
</evidence>
<feature type="active site" description="Proton donor" evidence="8">
    <location>
        <position position="78"/>
    </location>
</feature>
<dbReference type="Proteomes" id="UP001298424">
    <property type="component" value="Unassembled WGS sequence"/>
</dbReference>
<feature type="site" description="Could be important to modulate the pK values of the two catalytic cysteine residues" evidence="8">
    <location>
        <position position="217"/>
    </location>
</feature>
<dbReference type="InterPro" id="IPR001653">
    <property type="entry name" value="DAP_epimerase_DapF"/>
</dbReference>
<comment type="similarity">
    <text evidence="2 8">Belongs to the diaminopimelate epimerase family.</text>
</comment>
<keyword evidence="11" id="KW-1185">Reference proteome</keyword>
<feature type="binding site" evidence="8">
    <location>
        <position position="199"/>
    </location>
    <ligand>
        <name>substrate</name>
    </ligand>
</feature>
<dbReference type="EC" id="5.1.1.7" evidence="3 8"/>
<evidence type="ECO:0000256" key="9">
    <source>
        <dbReference type="PROSITE-ProRule" id="PRU10125"/>
    </source>
</evidence>
<evidence type="ECO:0000256" key="4">
    <source>
        <dbReference type="ARBA" id="ARBA00022605"/>
    </source>
</evidence>
<feature type="binding site" evidence="8">
    <location>
        <position position="49"/>
    </location>
    <ligand>
        <name>substrate</name>
    </ligand>
</feature>
<dbReference type="NCBIfam" id="TIGR00652">
    <property type="entry name" value="DapF"/>
    <property type="match status" value="1"/>
</dbReference>
<feature type="active site" evidence="9">
    <location>
        <position position="78"/>
    </location>
</feature>
<dbReference type="PANTHER" id="PTHR31689:SF0">
    <property type="entry name" value="DIAMINOPIMELATE EPIMERASE"/>
    <property type="match status" value="1"/>
</dbReference>
<dbReference type="HAMAP" id="MF_00197">
    <property type="entry name" value="DAP_epimerase"/>
    <property type="match status" value="1"/>
</dbReference>
<evidence type="ECO:0000256" key="1">
    <source>
        <dbReference type="ARBA" id="ARBA00005196"/>
    </source>
</evidence>
<name>A0ABS9NJN6_9NEIS</name>
<keyword evidence="6 8" id="KW-0413">Isomerase</keyword>
<protein>
    <recommendedName>
        <fullName evidence="3 8">Diaminopimelate epimerase</fullName>
        <shortName evidence="8">DAP epimerase</shortName>
        <ecNumber evidence="3 8">5.1.1.7</ecNumber>
    </recommendedName>
    <alternativeName>
        <fullName evidence="8">PLP-independent amino acid racemase</fullName>
    </alternativeName>
</protein>
<comment type="caution">
    <text evidence="10">The sequence shown here is derived from an EMBL/GenBank/DDBJ whole genome shotgun (WGS) entry which is preliminary data.</text>
</comment>
<feature type="binding site" evidence="8">
    <location>
        <position position="166"/>
    </location>
    <ligand>
        <name>substrate</name>
    </ligand>
</feature>
<keyword evidence="4 8" id="KW-0028">Amino-acid biosynthesis</keyword>
<sequence length="284" mass="30442">MEQRRLRFTKMHGLGNDFMVVDGISQRFVPEEAPLAAWAERHTGVGFDQLLLVEKSGRADVDFRYRIFNADGSEVEQCGNGARCFARFVADSGLSDKSEIVVETVKGIIRPRLNDDGTVRVNMGQPRFAAAEVPFALEAGEDDEALRYAVAAAGIRAEVAMVGMGNPHAVMLVDDVAAAPVAEWGAALQSHPRFPQRVNAGFMQIVDPRHIRLRVFERGVGETQACGTGACAAVAAGVRLGLLAAGEDVAVELPGGTLSINWQSGQDLMMSGPAVEVFAGELVY</sequence>
<dbReference type="Gene3D" id="3.10.310.10">
    <property type="entry name" value="Diaminopimelate Epimerase, Chain A, domain 1"/>
    <property type="match status" value="2"/>
</dbReference>
<evidence type="ECO:0000256" key="3">
    <source>
        <dbReference type="ARBA" id="ARBA00013080"/>
    </source>
</evidence>
<reference evidence="10 11" key="1">
    <citation type="submission" date="2022-02" db="EMBL/GenBank/DDBJ databases">
        <title>Genome sequence data of Kingella unionensis sp. nov. strain CICC 24913 (CCUG 75125).</title>
        <authorList>
            <person name="Xiao M."/>
        </authorList>
    </citation>
    <scope>NUCLEOTIDE SEQUENCE [LARGE SCALE GENOMIC DNA]</scope>
    <source>
        <strain evidence="10 11">CICC 24913</strain>
    </source>
</reference>
<evidence type="ECO:0000256" key="7">
    <source>
        <dbReference type="ARBA" id="ARBA00051712"/>
    </source>
</evidence>
<feature type="binding site" evidence="8">
    <location>
        <position position="69"/>
    </location>
    <ligand>
        <name>substrate</name>
    </ligand>
</feature>
<dbReference type="GO" id="GO:0008837">
    <property type="term" value="F:diaminopimelate epimerase activity"/>
    <property type="evidence" value="ECO:0007669"/>
    <property type="project" value="UniProtKB-EC"/>
</dbReference>
<dbReference type="InterPro" id="IPR018510">
    <property type="entry name" value="DAP_epimerase_AS"/>
</dbReference>
<keyword evidence="5 8" id="KW-0457">Lysine biosynthesis</keyword>
<feature type="active site" description="Proton acceptor" evidence="8">
    <location>
        <position position="226"/>
    </location>
</feature>
<accession>A0ABS9NJN6</accession>
<comment type="subunit">
    <text evidence="8">Homodimer.</text>
</comment>
<feature type="site" description="Could be important to modulate the pK values of the two catalytic cysteine residues" evidence="8">
    <location>
        <position position="168"/>
    </location>
</feature>
<comment type="pathway">
    <text evidence="1 8">Amino-acid biosynthesis; L-lysine biosynthesis via DAP pathway; DL-2,6-diaminopimelate from LL-2,6-diaminopimelate: step 1/1.</text>
</comment>
<organism evidence="10 11">
    <name type="scientific">Kingella pumchi</name>
    <dbReference type="NCBI Taxonomy" id="2779506"/>
    <lineage>
        <taxon>Bacteria</taxon>
        <taxon>Pseudomonadati</taxon>
        <taxon>Pseudomonadota</taxon>
        <taxon>Betaproteobacteria</taxon>
        <taxon>Neisseriales</taxon>
        <taxon>Neisseriaceae</taxon>
        <taxon>Kingella</taxon>
    </lineage>
</organism>
<feature type="binding site" evidence="8">
    <location>
        <begin position="227"/>
        <end position="228"/>
    </location>
    <ligand>
        <name>substrate</name>
    </ligand>
</feature>
<evidence type="ECO:0000256" key="2">
    <source>
        <dbReference type="ARBA" id="ARBA00010219"/>
    </source>
</evidence>
<comment type="subcellular location">
    <subcellularLocation>
        <location evidence="8">Cytoplasm</location>
    </subcellularLocation>
</comment>
<dbReference type="SUPFAM" id="SSF54506">
    <property type="entry name" value="Diaminopimelate epimerase-like"/>
    <property type="match status" value="1"/>
</dbReference>
<dbReference type="RefSeq" id="WP_238744911.1">
    <property type="nucleotide sequence ID" value="NZ_JAKOOW010000001.1"/>
</dbReference>
<feature type="binding site" evidence="8">
    <location>
        <position position="16"/>
    </location>
    <ligand>
        <name>substrate</name>
    </ligand>
</feature>
<dbReference type="EMBL" id="JAKOOW010000001">
    <property type="protein sequence ID" value="MCG6503001.1"/>
    <property type="molecule type" value="Genomic_DNA"/>
</dbReference>
<proteinExistence type="inferred from homology"/>
<evidence type="ECO:0000256" key="8">
    <source>
        <dbReference type="HAMAP-Rule" id="MF_00197"/>
    </source>
</evidence>
<feature type="binding site" evidence="8">
    <location>
        <begin position="79"/>
        <end position="80"/>
    </location>
    <ligand>
        <name>substrate</name>
    </ligand>
</feature>
<feature type="binding site" evidence="8">
    <location>
        <begin position="217"/>
        <end position="218"/>
    </location>
    <ligand>
        <name>substrate</name>
    </ligand>
</feature>
<comment type="catalytic activity">
    <reaction evidence="7 8">
        <text>(2S,6S)-2,6-diaminopimelate = meso-2,6-diaminopimelate</text>
        <dbReference type="Rhea" id="RHEA:15393"/>
        <dbReference type="ChEBI" id="CHEBI:57609"/>
        <dbReference type="ChEBI" id="CHEBI:57791"/>
        <dbReference type="EC" id="5.1.1.7"/>
    </reaction>
</comment>
<evidence type="ECO:0000256" key="6">
    <source>
        <dbReference type="ARBA" id="ARBA00023235"/>
    </source>
</evidence>
<dbReference type="PANTHER" id="PTHR31689">
    <property type="entry name" value="DIAMINOPIMELATE EPIMERASE, CHLOROPLASTIC"/>
    <property type="match status" value="1"/>
</dbReference>
<evidence type="ECO:0000256" key="5">
    <source>
        <dbReference type="ARBA" id="ARBA00023154"/>
    </source>
</evidence>
<comment type="function">
    <text evidence="8">Catalyzes the stereoinversion of LL-2,6-diaminopimelate (L,L-DAP) to meso-diaminopimelate (meso-DAP), a precursor of L-lysine and an essential component of the bacterial peptidoglycan.</text>
</comment>
<gene>
    <name evidence="8 10" type="primary">dapF</name>
    <name evidence="10" type="ORF">MB824_00570</name>
</gene>
<dbReference type="Pfam" id="PF01678">
    <property type="entry name" value="DAP_epimerase"/>
    <property type="match status" value="2"/>
</dbReference>